<feature type="transmembrane region" description="Helical" evidence="1">
    <location>
        <begin position="81"/>
        <end position="102"/>
    </location>
</feature>
<keyword evidence="1" id="KW-1133">Transmembrane helix</keyword>
<feature type="signal peptide" evidence="2">
    <location>
        <begin position="1"/>
        <end position="27"/>
    </location>
</feature>
<dbReference type="STRING" id="1618023.UH38_10130"/>
<sequence length="123" mass="13342">MSYYFTPPYFLVFAGLFISLTSGSAFAATLKQIVAKWSSDRAEAAVAKLPTGQLIVPFLGINAGILMFLAAGLEVFGFPGWLAYAAAVPLTLFIGILVWYQLGSMLTYVEQKGFASLDLDSWQ</sequence>
<evidence type="ECO:0000313" key="4">
    <source>
        <dbReference type="Proteomes" id="UP000032452"/>
    </source>
</evidence>
<evidence type="ECO:0000256" key="1">
    <source>
        <dbReference type="SAM" id="Phobius"/>
    </source>
</evidence>
<feature type="chain" id="PRO_5002337516" evidence="2">
    <location>
        <begin position="28"/>
        <end position="123"/>
    </location>
</feature>
<accession>A0A0D8ZTQ7</accession>
<gene>
    <name evidence="3" type="ORF">UH38_10130</name>
</gene>
<protein>
    <submittedName>
        <fullName evidence="3">Uncharacterized protein</fullName>
    </submittedName>
</protein>
<dbReference type="Proteomes" id="UP000032452">
    <property type="component" value="Unassembled WGS sequence"/>
</dbReference>
<dbReference type="AlphaFoldDB" id="A0A0D8ZTQ7"/>
<comment type="caution">
    <text evidence="3">The sequence shown here is derived from an EMBL/GenBank/DDBJ whole genome shotgun (WGS) entry which is preliminary data.</text>
</comment>
<keyword evidence="1" id="KW-0472">Membrane</keyword>
<proteinExistence type="predicted"/>
<name>A0A0D8ZTQ7_9CYAN</name>
<dbReference type="RefSeq" id="WP_045054548.1">
    <property type="nucleotide sequence ID" value="NZ_CAWMDP010000042.1"/>
</dbReference>
<evidence type="ECO:0000256" key="2">
    <source>
        <dbReference type="SAM" id="SignalP"/>
    </source>
</evidence>
<evidence type="ECO:0000313" key="3">
    <source>
        <dbReference type="EMBL" id="KJH71747.1"/>
    </source>
</evidence>
<keyword evidence="2" id="KW-0732">Signal</keyword>
<dbReference type="OrthoDB" id="517257at2"/>
<keyword evidence="1" id="KW-0812">Transmembrane</keyword>
<feature type="transmembrane region" description="Helical" evidence="1">
    <location>
        <begin position="51"/>
        <end position="69"/>
    </location>
</feature>
<dbReference type="PATRIC" id="fig|1618023.3.peg.3786"/>
<organism evidence="3 4">
    <name type="scientific">Aliterella atlantica CENA595</name>
    <dbReference type="NCBI Taxonomy" id="1618023"/>
    <lineage>
        <taxon>Bacteria</taxon>
        <taxon>Bacillati</taxon>
        <taxon>Cyanobacteriota</taxon>
        <taxon>Cyanophyceae</taxon>
        <taxon>Chroococcidiopsidales</taxon>
        <taxon>Aliterellaceae</taxon>
        <taxon>Aliterella</taxon>
    </lineage>
</organism>
<reference evidence="3 4" key="1">
    <citation type="submission" date="2015-02" db="EMBL/GenBank/DDBJ databases">
        <title>Draft genome of a novel marine cyanobacterium (Chroococcales) isolated from South Atlantic Ocean.</title>
        <authorList>
            <person name="Rigonato J."/>
            <person name="Alvarenga D.O."/>
            <person name="Branco L.H."/>
            <person name="Varani A.M."/>
            <person name="Brandini F.P."/>
            <person name="Fiore M.F."/>
        </authorList>
    </citation>
    <scope>NUCLEOTIDE SEQUENCE [LARGE SCALE GENOMIC DNA]</scope>
    <source>
        <strain evidence="3 4">CENA595</strain>
    </source>
</reference>
<dbReference type="EMBL" id="JYON01000009">
    <property type="protein sequence ID" value="KJH71747.1"/>
    <property type="molecule type" value="Genomic_DNA"/>
</dbReference>
<keyword evidence="4" id="KW-1185">Reference proteome</keyword>